<dbReference type="InterPro" id="IPR037066">
    <property type="entry name" value="Plug_dom_sf"/>
</dbReference>
<dbReference type="Pfam" id="PF17973">
    <property type="entry name" value="bMG10"/>
    <property type="match status" value="1"/>
</dbReference>
<comment type="caution">
    <text evidence="2">The sequence shown here is derived from an EMBL/GenBank/DDBJ whole genome shotgun (WGS) entry which is preliminary data.</text>
</comment>
<dbReference type="Pfam" id="PF07715">
    <property type="entry name" value="Plug"/>
    <property type="match status" value="1"/>
</dbReference>
<dbReference type="SUPFAM" id="SSF56935">
    <property type="entry name" value="Porins"/>
    <property type="match status" value="1"/>
</dbReference>
<evidence type="ECO:0000313" key="3">
    <source>
        <dbReference type="Proteomes" id="UP001500167"/>
    </source>
</evidence>
<dbReference type="PANTHER" id="PTHR40094">
    <property type="entry name" value="ALPHA-2-MACROGLOBULIN HOMOLOG"/>
    <property type="match status" value="1"/>
</dbReference>
<gene>
    <name evidence="2" type="ORF">GCM10022218_14120</name>
</gene>
<dbReference type="SMART" id="SM01360">
    <property type="entry name" value="A2M"/>
    <property type="match status" value="1"/>
</dbReference>
<dbReference type="InterPro" id="IPR051802">
    <property type="entry name" value="YfhM-like"/>
</dbReference>
<proteinExistence type="predicted"/>
<dbReference type="Pfam" id="PF00207">
    <property type="entry name" value="A2M"/>
    <property type="match status" value="1"/>
</dbReference>
<feature type="domain" description="Alpha-2-macroglobulin" evidence="1">
    <location>
        <begin position="1351"/>
        <end position="1440"/>
    </location>
</feature>
<keyword evidence="3" id="KW-1185">Reference proteome</keyword>
<dbReference type="InterPro" id="IPR008930">
    <property type="entry name" value="Terpenoid_cyclase/PrenylTrfase"/>
</dbReference>
<dbReference type="InterPro" id="IPR012910">
    <property type="entry name" value="Plug_dom"/>
</dbReference>
<accession>A0ABP7ZXD5</accession>
<name>A0ABP7ZXD5_9SPHI</name>
<dbReference type="InterPro" id="IPR008969">
    <property type="entry name" value="CarboxyPept-like_regulatory"/>
</dbReference>
<dbReference type="Pfam" id="PF13715">
    <property type="entry name" value="CarbopepD_reg_2"/>
    <property type="match status" value="1"/>
</dbReference>
<dbReference type="Gene3D" id="1.50.10.20">
    <property type="match status" value="1"/>
</dbReference>
<dbReference type="SUPFAM" id="SSF48239">
    <property type="entry name" value="Terpenoid cyclases/Protein prenyltransferases"/>
    <property type="match status" value="1"/>
</dbReference>
<organism evidence="2 3">
    <name type="scientific">Sphingobacterium ginsenosidimutans</name>
    <dbReference type="NCBI Taxonomy" id="687845"/>
    <lineage>
        <taxon>Bacteria</taxon>
        <taxon>Pseudomonadati</taxon>
        <taxon>Bacteroidota</taxon>
        <taxon>Sphingobacteriia</taxon>
        <taxon>Sphingobacteriales</taxon>
        <taxon>Sphingobacteriaceae</taxon>
        <taxon>Sphingobacterium</taxon>
    </lineage>
</organism>
<dbReference type="PANTHER" id="PTHR40094:SF1">
    <property type="entry name" value="UBIQUITIN DOMAIN-CONTAINING PROTEIN"/>
    <property type="match status" value="1"/>
</dbReference>
<protein>
    <recommendedName>
        <fullName evidence="1">Alpha-2-macroglobulin domain-containing protein</fullName>
    </recommendedName>
</protein>
<dbReference type="RefSeq" id="WP_346085177.1">
    <property type="nucleotide sequence ID" value="NZ_BAAAZK010000002.1"/>
</dbReference>
<evidence type="ECO:0000313" key="2">
    <source>
        <dbReference type="EMBL" id="GAA4172464.1"/>
    </source>
</evidence>
<dbReference type="InterPro" id="IPR001599">
    <property type="entry name" value="Macroglobln_a2"/>
</dbReference>
<dbReference type="Gene3D" id="2.170.130.10">
    <property type="entry name" value="TonB-dependent receptor, plug domain"/>
    <property type="match status" value="1"/>
</dbReference>
<dbReference type="Proteomes" id="UP001500167">
    <property type="component" value="Unassembled WGS sequence"/>
</dbReference>
<sequence>MNWRLFAISLLAFFYSTALLGQTNLFDGKRRSSEYYIYKLSPEVLKKIHIDKVKFEESMLTDFVLKTKKEERRVDLPRGNYVQVRAEESNLLYREFVVDDLYAKIIPGEKFAVCLYDSLGKLITDAKLNLGKHRMSYDKRHSYYSTKNAHDGDIVKILHKGVYHYLSVEKNSSYKYRQSLWRGLKNSWVRTKYRIGNIFRKKNPRGTQRFIVFNKPMYKPNDQVKFKAYLEKGKWKPYRDSVNVRLMGGYGFAKDTVLTRLGPYRPGMYSYSFDLNAGLGLMLDKSYQIVLESTRDKEILHQEVLHYEDYELKSITFSMKTDKTIYAKGDSIRLKLKAVNENDMPIYDGKVELTVLPMPQFSASMKSNRVNFVPDTLWNTSISLTEVAEKEVILPDTIFPADIGLSFQVIGTYLSSDNERYSETLDLSVLETEKEIQLSTNDGIAEAKYFERGIEKIGTAKVQVFGESGEILRTENSKLPATIPLPWQASGITVETNGITKTIDLEDEQKRQLSYRFYRAADSVILNVHNPAAIPFWYQVRKAKRTIASGYTTQLNQAFAGKGNDGYSMQITYLFGGRSQVIKEELPFIQKKLNLDINTATTVYPGQKAEVQLSVTDMTGKPVKDIDITAYGFTSKFKNTRFPNIPIGGLMRSARPIQNDDFDLDEEQIQHNKALKDWARWSKEMQLDTIAFYQFLFPANYYEATRPLTGNQSQLSPYIVVDGQVQGVHMLWIDGTLIYSRQTQHQADYIFAIYPGQHDLRFRTKDREISVKGFYVEKGKRIVASFNAARDTVFSYSDKTLRQGQIITRMLPKEQIGNLGTAEINELKKQLISVTNNFGAWQLPNLNAQIELPAFIQTAGDLYYLNPESNTIYNNKLRTQVPLPVLVGPFPRTDIYNNIPKVAALIVDTTKIGRFEIEGGYQYTLYRDYQKLKNWDANYIRKDAYDFKPKLTFDEKIWAVGDIRKNVADKFSQLMQNSGGLAQFVTIKKDPKSKVFNLNLILGKDSDRKDVKPTLIFIEPAKEADRGYFRLYYGAERNFNNLPVNDIIVHIVKDDSTSYSLPVKLKPHGKNYLKLDAISWSQTSDIAALAYKLVRDETTIQRVANPLRDSIQYEVTGVETGLKLDRAGFIAKRKDKQQTRVLVYQGDTPLIGATVKVQGSKQGYVTNFEGSVELNLTESNDATLEIVSVGYIASIVKVSTGKDYFVELRPSENNLEEVVVVGYGIQRKQAMTGSVTTISSQHMENNISQSLQGRVAGVTIRGSNTGGNARPLILVDGVPYTGDLSNLAPGTIASLNTIRDQSMVALYGSSAANGVIMVQTKSGSAAVSPAPITMPYLESVNAMRVNFHDDAFWQPKLTTDAMGKASFDISYPDDITNWKTFFIAKGAKDFTDTKELQIKSFKAVSAHLAIPRFAIRGDRFMAMGRIVNYLLDTLEVSRTINNGINSTVAKLKIGKSYRDPFAVQVAEGDSVRLSYSIGLSNGYFDGEKRSIPVCEKGLEQHQGDFKVLNDSNPYELKTSSALGEITVHAEANSLELVQREIEQIGTYKYLCNEQLASKLSALLSKKMLSTLLSKPFGEEKKILSLLKELRKNRNTSGGWGWWNKSETTPWISNYVVSVLLDAEDAGYKTVLDRSKYIEQEELNLKNSLASLEVLLDKDRLTVAKENLFSSLVFLNRLDPKANYKEYFYTIDKRLKSKTIKDKLLRALLISKLGITNELGIADTVLQYASKTILGGMYWTNRQLADQQLGVFLRPNETNTENTLLAYRVLKTIGEQESVLEQIRNYFFAQRQQGSWSNIYESSRIIQTILPDLLKANGTTFQAPVAIVNGKRVTTFPYTQKFAPSDQVKVSKEGTGPLFVTAYQRFWNPNPTIETTKGFKISTRFKGNSGQGNLLKEGKPVKLEVSLELTGEAEYVQIEVPIPAGCSYESKLNGYYWKEAHREHFKDRVVIFCNKLSKGAHLFEIDLLPRYTGTYTLNPAKAELMYFPVFYGNEKLKEIEVN</sequence>
<dbReference type="EMBL" id="BAAAZK010000002">
    <property type="protein sequence ID" value="GAA4172464.1"/>
    <property type="molecule type" value="Genomic_DNA"/>
</dbReference>
<evidence type="ECO:0000259" key="1">
    <source>
        <dbReference type="SMART" id="SM01360"/>
    </source>
</evidence>
<dbReference type="SUPFAM" id="SSF49464">
    <property type="entry name" value="Carboxypeptidase regulatory domain-like"/>
    <property type="match status" value="1"/>
</dbReference>
<reference evidence="3" key="1">
    <citation type="journal article" date="2019" name="Int. J. Syst. Evol. Microbiol.">
        <title>The Global Catalogue of Microorganisms (GCM) 10K type strain sequencing project: providing services to taxonomists for standard genome sequencing and annotation.</title>
        <authorList>
            <consortium name="The Broad Institute Genomics Platform"/>
            <consortium name="The Broad Institute Genome Sequencing Center for Infectious Disease"/>
            <person name="Wu L."/>
            <person name="Ma J."/>
        </authorList>
    </citation>
    <scope>NUCLEOTIDE SEQUENCE [LARGE SCALE GENOMIC DNA]</scope>
    <source>
        <strain evidence="3">JCM 16722</strain>
    </source>
</reference>
<dbReference type="InterPro" id="IPR041246">
    <property type="entry name" value="Bact_MG10"/>
</dbReference>